<protein>
    <submittedName>
        <fullName evidence="2">Uncharacterized protein</fullName>
    </submittedName>
</protein>
<evidence type="ECO:0000313" key="3">
    <source>
        <dbReference type="Proteomes" id="UP000002358"/>
    </source>
</evidence>
<feature type="region of interest" description="Disordered" evidence="1">
    <location>
        <begin position="264"/>
        <end position="341"/>
    </location>
</feature>
<evidence type="ECO:0000313" key="2">
    <source>
        <dbReference type="EnsemblMetazoa" id="XP_008203350"/>
    </source>
</evidence>
<reference evidence="2" key="1">
    <citation type="submission" date="2021-01" db="UniProtKB">
        <authorList>
            <consortium name="EnsemblMetazoa"/>
        </authorList>
    </citation>
    <scope>IDENTIFICATION</scope>
</reference>
<keyword evidence="3" id="KW-1185">Reference proteome</keyword>
<dbReference type="OrthoDB" id="7699561at2759"/>
<dbReference type="EnsemblMetazoa" id="XM_008205128">
    <property type="protein sequence ID" value="XP_008203350"/>
    <property type="gene ID" value="LOC103315576"/>
</dbReference>
<dbReference type="Proteomes" id="UP000002358">
    <property type="component" value="Chromosome 3"/>
</dbReference>
<accession>A0A7M7H2H4</accession>
<dbReference type="InParanoid" id="A0A7M7H2H4"/>
<gene>
    <name evidence="2" type="primary">103315576</name>
</gene>
<feature type="compositionally biased region" description="Basic and acidic residues" evidence="1">
    <location>
        <begin position="298"/>
        <end position="341"/>
    </location>
</feature>
<evidence type="ECO:0000256" key="1">
    <source>
        <dbReference type="SAM" id="MobiDB-lite"/>
    </source>
</evidence>
<dbReference type="AlphaFoldDB" id="A0A7M7H2H4"/>
<dbReference type="KEGG" id="nvi:103315576"/>
<proteinExistence type="predicted"/>
<feature type="compositionally biased region" description="Basic residues" evidence="1">
    <location>
        <begin position="276"/>
        <end position="288"/>
    </location>
</feature>
<name>A0A7M7H2H4_NASVI</name>
<organism evidence="2 3">
    <name type="scientific">Nasonia vitripennis</name>
    <name type="common">Parasitic wasp</name>
    <dbReference type="NCBI Taxonomy" id="7425"/>
    <lineage>
        <taxon>Eukaryota</taxon>
        <taxon>Metazoa</taxon>
        <taxon>Ecdysozoa</taxon>
        <taxon>Arthropoda</taxon>
        <taxon>Hexapoda</taxon>
        <taxon>Insecta</taxon>
        <taxon>Pterygota</taxon>
        <taxon>Neoptera</taxon>
        <taxon>Endopterygota</taxon>
        <taxon>Hymenoptera</taxon>
        <taxon>Apocrita</taxon>
        <taxon>Proctotrupomorpha</taxon>
        <taxon>Chalcidoidea</taxon>
        <taxon>Pteromalidae</taxon>
        <taxon>Pteromalinae</taxon>
        <taxon>Nasonia</taxon>
    </lineage>
</organism>
<sequence length="407" mass="45204">MSSLIIAHDSQMMMLEFAVEKLFVPSNSPFDAVIMSKYIVSFRFLDDEWIDVTPNRLDYKQYRGSQGTEQLFHGGKSLVISVPSSFLDCDSENPSLEIRARREISRYFETEEHIQDVGSVLVSVDELLNGIVAEMRLRRELGDYLALVHERDPISRSMKGTFALRAADDSLAELELYLRLSYLGSSVVTEIDKPSSDPFFYAQEETNLGESSRYECRELDTSAVPTTDAPGRPIFSAKLECVCTDEQKYALLQPEGTKTQATITATVDEEEDDGKKKKKGKKVKKRAKEKGTSTEPETADKAIGTRETKGRRASRETKDKGDPDKDAGKQQRKELTDAERMRLIRSKRRGGGGTVGIVDRSRKTCVVSCSEAATPACYSTDICITKPACLPACPPAAPEPAAVCCYN</sequence>